<dbReference type="EMBL" id="MUGV01000019">
    <property type="protein sequence ID" value="OXA78956.1"/>
    <property type="molecule type" value="Genomic_DNA"/>
</dbReference>
<reference evidence="2 3" key="1">
    <citation type="submission" date="2016-11" db="EMBL/GenBank/DDBJ databases">
        <title>Whole genomes of Flavobacteriaceae.</title>
        <authorList>
            <person name="Stine C."/>
            <person name="Li C."/>
            <person name="Tadesse D."/>
        </authorList>
    </citation>
    <scope>NUCLEOTIDE SEQUENCE [LARGE SCALE GENOMIC DNA]</scope>
    <source>
        <strain evidence="2 3">DSM 15937</strain>
    </source>
</reference>
<evidence type="ECO:0000313" key="3">
    <source>
        <dbReference type="Proteomes" id="UP000198382"/>
    </source>
</evidence>
<organism evidence="2 3">
    <name type="scientific">Flavobacterium frigidimaris</name>
    <dbReference type="NCBI Taxonomy" id="262320"/>
    <lineage>
        <taxon>Bacteria</taxon>
        <taxon>Pseudomonadati</taxon>
        <taxon>Bacteroidota</taxon>
        <taxon>Flavobacteriia</taxon>
        <taxon>Flavobacteriales</taxon>
        <taxon>Flavobacteriaceae</taxon>
        <taxon>Flavobacterium</taxon>
    </lineage>
</organism>
<keyword evidence="3" id="KW-1185">Reference proteome</keyword>
<feature type="compositionally biased region" description="Basic and acidic residues" evidence="1">
    <location>
        <begin position="205"/>
        <end position="220"/>
    </location>
</feature>
<evidence type="ECO:0000313" key="2">
    <source>
        <dbReference type="EMBL" id="OXA78956.1"/>
    </source>
</evidence>
<protein>
    <recommendedName>
        <fullName evidence="4">CHAT domain-containing protein</fullName>
    </recommendedName>
</protein>
<evidence type="ECO:0000256" key="1">
    <source>
        <dbReference type="SAM" id="MobiDB-lite"/>
    </source>
</evidence>
<accession>A0ABX4BR71</accession>
<comment type="caution">
    <text evidence="2">The sequence shown here is derived from an EMBL/GenBank/DDBJ whole genome shotgun (WGS) entry which is preliminary data.</text>
</comment>
<feature type="region of interest" description="Disordered" evidence="1">
    <location>
        <begin position="194"/>
        <end position="220"/>
    </location>
</feature>
<name>A0ABX4BR71_FLAFR</name>
<evidence type="ECO:0008006" key="4">
    <source>
        <dbReference type="Google" id="ProtNLM"/>
    </source>
</evidence>
<proteinExistence type="predicted"/>
<gene>
    <name evidence="2" type="ORF">B0A65_12270</name>
</gene>
<dbReference type="RefSeq" id="WP_074661043.1">
    <property type="nucleotide sequence ID" value="NZ_MUGV01000019.1"/>
</dbReference>
<sequence>MKDEKKKILILRACGHTDESNECDNIAIQSKLYNLEVYDHCPKTNEEVLKILNSDIQYDYIYLSSHGSEFGFANETGTIEYDWLDFGIEVCESGCMNEDCVVMLSCCRGGLNQVAYDLFYCCSNIAYIVGPRQSLSSHDMLISFNILLYNIENRNLDPVVACEKIKKATDIRFICFDRLETETEPGYLMRISSYPDESIEDIDEAKEKEKEKEKEREETK</sequence>
<dbReference type="Proteomes" id="UP000198382">
    <property type="component" value="Unassembled WGS sequence"/>
</dbReference>